<organism evidence="2">
    <name type="scientific">Stegastes partitus</name>
    <name type="common">bicolor damselfish</name>
    <dbReference type="NCBI Taxonomy" id="144197"/>
    <lineage>
        <taxon>Eukaryota</taxon>
        <taxon>Metazoa</taxon>
        <taxon>Chordata</taxon>
        <taxon>Craniata</taxon>
        <taxon>Vertebrata</taxon>
        <taxon>Euteleostomi</taxon>
        <taxon>Actinopterygii</taxon>
        <taxon>Neopterygii</taxon>
        <taxon>Teleostei</taxon>
        <taxon>Neoteleostei</taxon>
        <taxon>Acanthomorphata</taxon>
        <taxon>Ovalentaria</taxon>
        <taxon>Pomacentridae</taxon>
        <taxon>Stegastes</taxon>
    </lineage>
</organism>
<dbReference type="Ensembl" id="ENSSPAT00000028801.1">
    <property type="protein sequence ID" value="ENSSPAP00000028341.1"/>
    <property type="gene ID" value="ENSSPAG00000021345.1"/>
</dbReference>
<keyword evidence="1" id="KW-0812">Transmembrane</keyword>
<keyword evidence="1" id="KW-0472">Membrane</keyword>
<evidence type="ECO:0000313" key="2">
    <source>
        <dbReference type="Ensembl" id="ENSSPAP00000028341.1"/>
    </source>
</evidence>
<evidence type="ECO:0000256" key="1">
    <source>
        <dbReference type="SAM" id="Phobius"/>
    </source>
</evidence>
<dbReference type="AlphaFoldDB" id="A0A3B5B682"/>
<sequence length="175" mass="20246">LKCIPLQYFPIFVIFFPLMYINRAGKKILGTLLSVAQEYIKQNPLALENLVSLLLEYVVPYMIHLLAHDPDFTKPHEHKRLKECVWFMLEVLMTKNKNNRHAFLRKMVKNIKQTKDAQCLEDAKANEKLYTVCDVALFVIANKSTACHLDSPKDPVLPSNFLKLLSANVSLTWSW</sequence>
<dbReference type="STRING" id="144197.ENSSPAP00000028341"/>
<reference evidence="2" key="1">
    <citation type="submission" date="2023-09" db="UniProtKB">
        <authorList>
            <consortium name="Ensembl"/>
        </authorList>
    </citation>
    <scope>IDENTIFICATION</scope>
</reference>
<feature type="transmembrane region" description="Helical" evidence="1">
    <location>
        <begin position="6"/>
        <end position="22"/>
    </location>
</feature>
<name>A0A3B5B682_9TELE</name>
<accession>A0A3B5B682</accession>
<dbReference type="GeneTree" id="ENSGT00940000155155"/>
<keyword evidence="1" id="KW-1133">Transmembrane helix</keyword>
<evidence type="ECO:0008006" key="3">
    <source>
        <dbReference type="Google" id="ProtNLM"/>
    </source>
</evidence>
<protein>
    <recommendedName>
        <fullName evidence="3">PDS5 cohesin associated factor B</fullName>
    </recommendedName>
</protein>
<dbReference type="Pfam" id="PF20168">
    <property type="entry name" value="PDS5"/>
    <property type="match status" value="1"/>
</dbReference>
<proteinExistence type="predicted"/>